<organism evidence="1">
    <name type="scientific">Salmonella enterica subsp. enterica serovar Stanley</name>
    <dbReference type="NCBI Taxonomy" id="192953"/>
    <lineage>
        <taxon>Bacteria</taxon>
        <taxon>Pseudomonadati</taxon>
        <taxon>Pseudomonadota</taxon>
        <taxon>Gammaproteobacteria</taxon>
        <taxon>Enterobacterales</taxon>
        <taxon>Enterobacteriaceae</taxon>
        <taxon>Salmonella</taxon>
    </lineage>
</organism>
<dbReference type="EMBL" id="AAHFDY010000007">
    <property type="protein sequence ID" value="EBV4160740.1"/>
    <property type="molecule type" value="Genomic_DNA"/>
</dbReference>
<gene>
    <name evidence="1" type="ORF">DOJ99_10945</name>
</gene>
<dbReference type="AlphaFoldDB" id="A0A5V8TY94"/>
<sequence>MINTNNSFLDDEISVFLINRFVHNERDDKSDLLIDDFFNKITTDYSKRQLATINSCRELIIDELSSITDSLFSNIRIEFKNLSDDLLELEKIDIGFFIDLAITKTMDRKRLKYDGEYLCLIGDILQLYLFRHNDNSVDKFFTITCSNLVSAITKNRIIKDYDDYVISFLISKNTNNIPTGAAKAENKKQKRKRTPSPHKIEVLKIIDNTLQMYPKTSTYSIVNLLLNHYKDDRKKNSYARWVVERRIATGTTVKKEEICKDRIKLIF</sequence>
<name>A0A5V8TY94_SALET</name>
<evidence type="ECO:0000313" key="1">
    <source>
        <dbReference type="EMBL" id="EBV4160740.1"/>
    </source>
</evidence>
<comment type="caution">
    <text evidence="1">The sequence shown here is derived from an EMBL/GenBank/DDBJ whole genome shotgun (WGS) entry which is preliminary data.</text>
</comment>
<reference evidence="1" key="1">
    <citation type="submission" date="2018-06" db="EMBL/GenBank/DDBJ databases">
        <authorList>
            <person name="Ashton P.M."/>
            <person name="Dallman T."/>
            <person name="Nair S."/>
            <person name="De Pinna E."/>
            <person name="Peters T."/>
            <person name="Grant K."/>
        </authorList>
    </citation>
    <scope>NUCLEOTIDE SEQUENCE</scope>
    <source>
        <strain evidence="1">204437</strain>
    </source>
</reference>
<accession>A0A5V8TY94</accession>
<protein>
    <submittedName>
        <fullName evidence="1">Uncharacterized protein</fullName>
    </submittedName>
</protein>
<proteinExistence type="predicted"/>